<dbReference type="InterPro" id="IPR009195">
    <property type="entry name" value="Uncharacterised_YjbK"/>
</dbReference>
<evidence type="ECO:0000259" key="1">
    <source>
        <dbReference type="PROSITE" id="PS51707"/>
    </source>
</evidence>
<accession>A0A1E5GKD2</accession>
<dbReference type="PATRIC" id="fig|332950.4.peg.2319"/>
<dbReference type="PROSITE" id="PS51707">
    <property type="entry name" value="CYTH"/>
    <property type="match status" value="1"/>
</dbReference>
<dbReference type="Gene3D" id="2.40.320.10">
    <property type="entry name" value="Hypothetical Protein Pfu-838710-001"/>
    <property type="match status" value="1"/>
</dbReference>
<name>A0A1E5GKD2_9ENTE</name>
<organism evidence="2 3">
    <name type="scientific">Enterococcus termitis</name>
    <dbReference type="NCBI Taxonomy" id="332950"/>
    <lineage>
        <taxon>Bacteria</taxon>
        <taxon>Bacillati</taxon>
        <taxon>Bacillota</taxon>
        <taxon>Bacilli</taxon>
        <taxon>Lactobacillales</taxon>
        <taxon>Enterococcaceae</taxon>
        <taxon>Enterococcus</taxon>
    </lineage>
</organism>
<evidence type="ECO:0000313" key="2">
    <source>
        <dbReference type="EMBL" id="OEG13055.1"/>
    </source>
</evidence>
<keyword evidence="3" id="KW-1185">Reference proteome</keyword>
<dbReference type="InterPro" id="IPR033469">
    <property type="entry name" value="CYTH-like_dom_sf"/>
</dbReference>
<reference evidence="3" key="1">
    <citation type="submission" date="2016-09" db="EMBL/GenBank/DDBJ databases">
        <authorList>
            <person name="Gulvik C.A."/>
        </authorList>
    </citation>
    <scope>NUCLEOTIDE SEQUENCE [LARGE SCALE GENOMIC DNA]</scope>
    <source>
        <strain evidence="3">LMG 8895</strain>
    </source>
</reference>
<dbReference type="InterPro" id="IPR023577">
    <property type="entry name" value="CYTH_domain"/>
</dbReference>
<dbReference type="RefSeq" id="WP_069663754.1">
    <property type="nucleotide sequence ID" value="NZ_JBHUJJ010000001.1"/>
</dbReference>
<proteinExistence type="predicted"/>
<dbReference type="Pfam" id="PF01928">
    <property type="entry name" value="CYTH"/>
    <property type="match status" value="1"/>
</dbReference>
<dbReference type="EMBL" id="MIJY01000023">
    <property type="protein sequence ID" value="OEG13055.1"/>
    <property type="molecule type" value="Genomic_DNA"/>
</dbReference>
<evidence type="ECO:0000313" key="3">
    <source>
        <dbReference type="Proteomes" id="UP000095094"/>
    </source>
</evidence>
<dbReference type="CDD" id="cd07762">
    <property type="entry name" value="CYTH-like_Pase_1"/>
    <property type="match status" value="1"/>
</dbReference>
<sequence>MSENLEIEFKTLLSKKEFLHTANFFNLNEHHFFTQTNHYFDTDDFQLREKYIGLRVRTLSKKAEITLKIPDTVGLMEINDSLSTAQAQAIIDSGSLPTFGAVYDKLIALGINIKDLRLIGNLTTKRAEKKLPQGLLALDESWYNEQHDFELELEVSDAISGKKEFLLLLDTLNIKEKPSPNKIQRMMLSSKKKN</sequence>
<dbReference type="SUPFAM" id="SSF55154">
    <property type="entry name" value="CYTH-like phosphatases"/>
    <property type="match status" value="1"/>
</dbReference>
<dbReference type="AlphaFoldDB" id="A0A1E5GKD2"/>
<feature type="domain" description="CYTH" evidence="1">
    <location>
        <begin position="4"/>
        <end position="190"/>
    </location>
</feature>
<dbReference type="SMART" id="SM01118">
    <property type="entry name" value="CYTH"/>
    <property type="match status" value="1"/>
</dbReference>
<comment type="caution">
    <text evidence="2">The sequence shown here is derived from an EMBL/GenBank/DDBJ whole genome shotgun (WGS) entry which is preliminary data.</text>
</comment>
<dbReference type="OrthoDB" id="384378at2"/>
<protein>
    <submittedName>
        <fullName evidence="2">Adenylate cyclase</fullName>
    </submittedName>
</protein>
<gene>
    <name evidence="2" type="ORF">BCR25_06085</name>
</gene>
<dbReference type="PIRSF" id="PIRSF012526">
    <property type="entry name" value="CYTH_UCP012526"/>
    <property type="match status" value="1"/>
</dbReference>
<dbReference type="Proteomes" id="UP000095094">
    <property type="component" value="Unassembled WGS sequence"/>
</dbReference>